<accession>A0A8J3B4I8</accession>
<keyword evidence="4" id="KW-1185">Reference proteome</keyword>
<feature type="signal peptide" evidence="2">
    <location>
        <begin position="1"/>
        <end position="16"/>
    </location>
</feature>
<evidence type="ECO:0000313" key="3">
    <source>
        <dbReference type="EMBL" id="GGI54659.1"/>
    </source>
</evidence>
<reference evidence="3" key="2">
    <citation type="submission" date="2020-09" db="EMBL/GenBank/DDBJ databases">
        <authorList>
            <person name="Sun Q."/>
            <person name="Sedlacek I."/>
        </authorList>
    </citation>
    <scope>NUCLEOTIDE SEQUENCE</scope>
    <source>
        <strain evidence="3">CCM 7664</strain>
    </source>
</reference>
<keyword evidence="2" id="KW-0732">Signal</keyword>
<evidence type="ECO:0000256" key="2">
    <source>
        <dbReference type="SAM" id="SignalP"/>
    </source>
</evidence>
<dbReference type="Proteomes" id="UP000627205">
    <property type="component" value="Unassembled WGS sequence"/>
</dbReference>
<reference evidence="3" key="1">
    <citation type="journal article" date="2014" name="Int. J. Syst. Evol. Microbiol.">
        <title>Complete genome sequence of Corynebacterium casei LMG S-19264T (=DSM 44701T), isolated from a smear-ripened cheese.</title>
        <authorList>
            <consortium name="US DOE Joint Genome Institute (JGI-PGF)"/>
            <person name="Walter F."/>
            <person name="Albersmeier A."/>
            <person name="Kalinowski J."/>
            <person name="Ruckert C."/>
        </authorList>
    </citation>
    <scope>NUCLEOTIDE SEQUENCE</scope>
    <source>
        <strain evidence="3">CCM 7664</strain>
    </source>
</reference>
<feature type="chain" id="PRO_5035188437" description="Lipoprotein" evidence="2">
    <location>
        <begin position="17"/>
        <end position="77"/>
    </location>
</feature>
<dbReference type="PROSITE" id="PS51257">
    <property type="entry name" value="PROKAR_LIPOPROTEIN"/>
    <property type="match status" value="1"/>
</dbReference>
<sequence length="77" mass="8372">MKRLLFVALAATAVLAGCGEKSQSQADARDSGDVPPYQGAKDPFVAQGWTPGNKTEWDNQMRTRTQTQNEYVKIGGN</sequence>
<dbReference type="RefSeq" id="WP_188420843.1">
    <property type="nucleotide sequence ID" value="NZ_BMDP01000002.1"/>
</dbReference>
<evidence type="ECO:0008006" key="5">
    <source>
        <dbReference type="Google" id="ProtNLM"/>
    </source>
</evidence>
<dbReference type="AlphaFoldDB" id="A0A8J3B4I8"/>
<comment type="caution">
    <text evidence="3">The sequence shown here is derived from an EMBL/GenBank/DDBJ whole genome shotgun (WGS) entry which is preliminary data.</text>
</comment>
<feature type="region of interest" description="Disordered" evidence="1">
    <location>
        <begin position="19"/>
        <end position="57"/>
    </location>
</feature>
<dbReference type="EMBL" id="BMDP01000002">
    <property type="protein sequence ID" value="GGI54659.1"/>
    <property type="molecule type" value="Genomic_DNA"/>
</dbReference>
<organism evidence="3 4">
    <name type="scientific">Oxalicibacterium solurbis</name>
    <dbReference type="NCBI Taxonomy" id="69280"/>
    <lineage>
        <taxon>Bacteria</taxon>
        <taxon>Pseudomonadati</taxon>
        <taxon>Pseudomonadota</taxon>
        <taxon>Betaproteobacteria</taxon>
        <taxon>Burkholderiales</taxon>
        <taxon>Oxalobacteraceae</taxon>
        <taxon>Oxalicibacterium</taxon>
    </lineage>
</organism>
<evidence type="ECO:0000313" key="4">
    <source>
        <dbReference type="Proteomes" id="UP000627205"/>
    </source>
</evidence>
<evidence type="ECO:0000256" key="1">
    <source>
        <dbReference type="SAM" id="MobiDB-lite"/>
    </source>
</evidence>
<protein>
    <recommendedName>
        <fullName evidence="5">Lipoprotein</fullName>
    </recommendedName>
</protein>
<gene>
    <name evidence="3" type="ORF">GCM10011430_18330</name>
</gene>
<proteinExistence type="predicted"/>
<name>A0A8J3B4I8_9BURK</name>